<dbReference type="GO" id="GO:0000725">
    <property type="term" value="P:recombinational repair"/>
    <property type="evidence" value="ECO:0007669"/>
    <property type="project" value="TreeGrafter"/>
</dbReference>
<accession>A0A7V5LYE5</accession>
<dbReference type="GO" id="GO:0005829">
    <property type="term" value="C:cytosol"/>
    <property type="evidence" value="ECO:0007669"/>
    <property type="project" value="TreeGrafter"/>
</dbReference>
<gene>
    <name evidence="13" type="ORF">ENL39_01075</name>
</gene>
<dbReference type="InterPro" id="IPR014016">
    <property type="entry name" value="UvrD-like_ATP-bd"/>
</dbReference>
<comment type="similarity">
    <text evidence="1">Belongs to the helicase family. UvrD subfamily.</text>
</comment>
<evidence type="ECO:0000256" key="1">
    <source>
        <dbReference type="ARBA" id="ARBA00009922"/>
    </source>
</evidence>
<keyword evidence="5 10" id="KW-0067">ATP-binding</keyword>
<dbReference type="GO" id="GO:0003677">
    <property type="term" value="F:DNA binding"/>
    <property type="evidence" value="ECO:0007669"/>
    <property type="project" value="InterPro"/>
</dbReference>
<dbReference type="AlphaFoldDB" id="A0A7V5LYE5"/>
<evidence type="ECO:0000256" key="10">
    <source>
        <dbReference type="PROSITE-ProRule" id="PRU00560"/>
    </source>
</evidence>
<dbReference type="PANTHER" id="PTHR11070:SF3">
    <property type="entry name" value="DNA 3'-5' HELICASE"/>
    <property type="match status" value="1"/>
</dbReference>
<dbReference type="CDD" id="cd17932">
    <property type="entry name" value="DEXQc_UvrD"/>
    <property type="match status" value="1"/>
</dbReference>
<comment type="catalytic activity">
    <reaction evidence="9">
        <text>ATP + H2O = ADP + phosphate + H(+)</text>
        <dbReference type="Rhea" id="RHEA:13065"/>
        <dbReference type="ChEBI" id="CHEBI:15377"/>
        <dbReference type="ChEBI" id="CHEBI:15378"/>
        <dbReference type="ChEBI" id="CHEBI:30616"/>
        <dbReference type="ChEBI" id="CHEBI:43474"/>
        <dbReference type="ChEBI" id="CHEBI:456216"/>
        <dbReference type="EC" id="5.6.2.4"/>
    </reaction>
</comment>
<dbReference type="Proteomes" id="UP000886070">
    <property type="component" value="Unassembled WGS sequence"/>
</dbReference>
<dbReference type="PROSITE" id="PS51217">
    <property type="entry name" value="UVRD_HELICASE_CTER"/>
    <property type="match status" value="1"/>
</dbReference>
<dbReference type="InterPro" id="IPR014017">
    <property type="entry name" value="DNA_helicase_UvrD-like_C"/>
</dbReference>
<dbReference type="InterPro" id="IPR000212">
    <property type="entry name" value="DNA_helicase_UvrD/REP"/>
</dbReference>
<feature type="binding site" evidence="10">
    <location>
        <begin position="44"/>
        <end position="51"/>
    </location>
    <ligand>
        <name>ATP</name>
        <dbReference type="ChEBI" id="CHEBI:30616"/>
    </ligand>
</feature>
<evidence type="ECO:0000256" key="6">
    <source>
        <dbReference type="ARBA" id="ARBA00023235"/>
    </source>
</evidence>
<dbReference type="InterPro" id="IPR013986">
    <property type="entry name" value="DExx_box_DNA_helicase_dom_sf"/>
</dbReference>
<dbReference type="EC" id="5.6.2.4" evidence="8"/>
<dbReference type="InterPro" id="IPR027417">
    <property type="entry name" value="P-loop_NTPase"/>
</dbReference>
<evidence type="ECO:0000256" key="8">
    <source>
        <dbReference type="ARBA" id="ARBA00034808"/>
    </source>
</evidence>
<evidence type="ECO:0000256" key="5">
    <source>
        <dbReference type="ARBA" id="ARBA00022840"/>
    </source>
</evidence>
<dbReference type="Pfam" id="PF00580">
    <property type="entry name" value="UvrD-helicase"/>
    <property type="match status" value="1"/>
</dbReference>
<feature type="domain" description="UvrD-like helicase ATP-binding" evidence="11">
    <location>
        <begin position="23"/>
        <end position="306"/>
    </location>
</feature>
<dbReference type="Gene3D" id="1.10.486.10">
    <property type="entry name" value="PCRA, domain 4"/>
    <property type="match status" value="1"/>
</dbReference>
<sequence length="679" mass="78842">MIKKFNLKGVRKGSSEKSINYEAHLNEQQLEAVTADKGPILVIAGAGSGKTRTITYRVAWLLDCGVPPERIMLVTFTNKAAREMLHRVEHLVSSQARRIVGGTFHHIGNLILRRHAHLLGYDNSYTIMDREDSKDLMDVCISEFIDVKKKRFPTSQILSDINSLSINTGKSIEDVVRYKYPFFAEEIEKIKKVIEKYRERKKKLNLMDFDDLLFNWKRLFVEHPDIRTFYSERFLHILVDEYQDTNKIQGEIVDLVASFHRNLMVVGDDSQSIYSFRGADFNNIIDFPKRYPDAKIFKLEINYRSSPPILSLTNCIIASNKRQFPKILRPVKKGGFKPAVIPLRDVNQQAEFVAERILELRDEGRELKDIAVLYRSHYHSMEIQMELTRRGIPFVVRSGLRFFERAHIKDVTAYLKILVNPKDELSWKRLFKMLKGVGNVTADKLWKDLLASENPLERIKSDEIKKNFSRGKTPPGWSSFVETLSFLQEKSFRKNPAGMIHFIVQREYGDYLKSKYPDYGERLEDLNQLASFARSYSSLRNFLSELALYGSVESETVVFGEEEDECVVLSTVHQAKGLEWAVVFVIWLADGRFPAAKALKNLDGLEEERRLLYVAATRAKEELYLCYPIIGGNWRQAVIMKPSRFLDEIDETVYDKWIVDDEVERLLEKVEEREFLGWD</sequence>
<evidence type="ECO:0000256" key="9">
    <source>
        <dbReference type="ARBA" id="ARBA00048988"/>
    </source>
</evidence>
<keyword evidence="6" id="KW-0413">Isomerase</keyword>
<dbReference type="Gene3D" id="1.10.10.160">
    <property type="match status" value="1"/>
</dbReference>
<dbReference type="SUPFAM" id="SSF52540">
    <property type="entry name" value="P-loop containing nucleoside triphosphate hydrolases"/>
    <property type="match status" value="1"/>
</dbReference>
<feature type="domain" description="UvrD-like helicase C-terminal" evidence="12">
    <location>
        <begin position="307"/>
        <end position="577"/>
    </location>
</feature>
<evidence type="ECO:0000256" key="4">
    <source>
        <dbReference type="ARBA" id="ARBA00022806"/>
    </source>
</evidence>
<evidence type="ECO:0000259" key="11">
    <source>
        <dbReference type="PROSITE" id="PS51198"/>
    </source>
</evidence>
<dbReference type="GO" id="GO:0005524">
    <property type="term" value="F:ATP binding"/>
    <property type="evidence" value="ECO:0007669"/>
    <property type="project" value="UniProtKB-UniRule"/>
</dbReference>
<dbReference type="Gene3D" id="3.40.50.300">
    <property type="entry name" value="P-loop containing nucleotide triphosphate hydrolases"/>
    <property type="match status" value="2"/>
</dbReference>
<dbReference type="GO" id="GO:0016787">
    <property type="term" value="F:hydrolase activity"/>
    <property type="evidence" value="ECO:0007669"/>
    <property type="project" value="UniProtKB-UniRule"/>
</dbReference>
<evidence type="ECO:0000259" key="12">
    <source>
        <dbReference type="PROSITE" id="PS51217"/>
    </source>
</evidence>
<dbReference type="PANTHER" id="PTHR11070">
    <property type="entry name" value="UVRD / RECB / PCRA DNA HELICASE FAMILY MEMBER"/>
    <property type="match status" value="1"/>
</dbReference>
<keyword evidence="4 10" id="KW-0347">Helicase</keyword>
<dbReference type="PROSITE" id="PS51198">
    <property type="entry name" value="UVRD_HELICASE_ATP_BIND"/>
    <property type="match status" value="1"/>
</dbReference>
<keyword evidence="3 10" id="KW-0378">Hydrolase</keyword>
<name>A0A7V5LYE5_UNCAE</name>
<proteinExistence type="inferred from homology"/>
<evidence type="ECO:0000256" key="2">
    <source>
        <dbReference type="ARBA" id="ARBA00022741"/>
    </source>
</evidence>
<protein>
    <recommendedName>
        <fullName evidence="8">DNA 3'-5' helicase</fullName>
        <ecNumber evidence="8">5.6.2.4</ecNumber>
    </recommendedName>
</protein>
<dbReference type="EMBL" id="DRTT01000030">
    <property type="protein sequence ID" value="HHF98067.1"/>
    <property type="molecule type" value="Genomic_DNA"/>
</dbReference>
<comment type="catalytic activity">
    <reaction evidence="7">
        <text>Couples ATP hydrolysis with the unwinding of duplex DNA by translocating in the 3'-5' direction.</text>
        <dbReference type="EC" id="5.6.2.4"/>
    </reaction>
</comment>
<comment type="caution">
    <text evidence="13">The sequence shown here is derived from an EMBL/GenBank/DDBJ whole genome shotgun (WGS) entry which is preliminary data.</text>
</comment>
<dbReference type="GO" id="GO:0043138">
    <property type="term" value="F:3'-5' DNA helicase activity"/>
    <property type="evidence" value="ECO:0007669"/>
    <property type="project" value="UniProtKB-EC"/>
</dbReference>
<evidence type="ECO:0000313" key="13">
    <source>
        <dbReference type="EMBL" id="HHF98067.1"/>
    </source>
</evidence>
<evidence type="ECO:0000256" key="7">
    <source>
        <dbReference type="ARBA" id="ARBA00034617"/>
    </source>
</evidence>
<keyword evidence="2 10" id="KW-0547">Nucleotide-binding</keyword>
<organism evidence="13">
    <name type="scientific">Aerophobetes bacterium</name>
    <dbReference type="NCBI Taxonomy" id="2030807"/>
    <lineage>
        <taxon>Bacteria</taxon>
        <taxon>Candidatus Aerophobota</taxon>
    </lineage>
</organism>
<evidence type="ECO:0000256" key="3">
    <source>
        <dbReference type="ARBA" id="ARBA00022801"/>
    </source>
</evidence>
<reference evidence="13" key="1">
    <citation type="journal article" date="2020" name="mSystems">
        <title>Genome- and Community-Level Interaction Insights into Carbon Utilization and Element Cycling Functions of Hydrothermarchaeota in Hydrothermal Sediment.</title>
        <authorList>
            <person name="Zhou Z."/>
            <person name="Liu Y."/>
            <person name="Xu W."/>
            <person name="Pan J."/>
            <person name="Luo Z.H."/>
            <person name="Li M."/>
        </authorList>
    </citation>
    <scope>NUCLEOTIDE SEQUENCE [LARGE SCALE GENOMIC DNA]</scope>
    <source>
        <strain evidence="13">HyVt-92</strain>
    </source>
</reference>
<dbReference type="Pfam" id="PF13361">
    <property type="entry name" value="UvrD_C"/>
    <property type="match status" value="1"/>
</dbReference>